<dbReference type="GO" id="GO:0016020">
    <property type="term" value="C:membrane"/>
    <property type="evidence" value="ECO:0007669"/>
    <property type="project" value="InterPro"/>
</dbReference>
<evidence type="ECO:0000256" key="3">
    <source>
        <dbReference type="ARBA" id="ARBA00022729"/>
    </source>
</evidence>
<comment type="subcellular location">
    <subcellularLocation>
        <location evidence="1">Cell envelope</location>
    </subcellularLocation>
</comment>
<dbReference type="InterPro" id="IPR018313">
    <property type="entry name" value="SBP_3_CS"/>
</dbReference>
<gene>
    <name evidence="10" type="ORF">QNH24_00850</name>
</gene>
<dbReference type="SMART" id="SM00062">
    <property type="entry name" value="PBPb"/>
    <property type="match status" value="1"/>
</dbReference>
<dbReference type="PANTHER" id="PTHR35936">
    <property type="entry name" value="MEMBRANE-BOUND LYTIC MUREIN TRANSGLYCOSYLASE F"/>
    <property type="match status" value="1"/>
</dbReference>
<reference evidence="10" key="1">
    <citation type="submission" date="2023-05" db="EMBL/GenBank/DDBJ databases">
        <title>Comparative genomics of Bacillaceae isolates and their secondary metabolite potential.</title>
        <authorList>
            <person name="Song L."/>
            <person name="Nielsen L.J."/>
            <person name="Mohite O."/>
            <person name="Xu X."/>
            <person name="Weber T."/>
            <person name="Kovacs A.T."/>
        </authorList>
    </citation>
    <scope>NUCLEOTIDE SEQUENCE</scope>
    <source>
        <strain evidence="10">LY1</strain>
    </source>
</reference>
<feature type="signal peptide" evidence="7">
    <location>
        <begin position="1"/>
        <end position="19"/>
    </location>
</feature>
<evidence type="ECO:0000313" key="10">
    <source>
        <dbReference type="EMBL" id="WHY51820.1"/>
    </source>
</evidence>
<dbReference type="PROSITE" id="PS01039">
    <property type="entry name" value="SBP_BACTERIAL_3"/>
    <property type="match status" value="1"/>
</dbReference>
<dbReference type="Pfam" id="PF00497">
    <property type="entry name" value="SBP_bac_3"/>
    <property type="match status" value="1"/>
</dbReference>
<evidence type="ECO:0000259" key="9">
    <source>
        <dbReference type="SMART" id="SM00079"/>
    </source>
</evidence>
<protein>
    <submittedName>
        <fullName evidence="10">Transporter substrate-binding domain-containing protein</fullName>
    </submittedName>
</protein>
<feature type="domain" description="Ionotropic glutamate receptor C-terminal" evidence="9">
    <location>
        <begin position="44"/>
        <end position="265"/>
    </location>
</feature>
<name>A0AAX3WZD1_9BACI</name>
<organism evidence="10 11">
    <name type="scientific">Lysinibacillus pakistanensis</name>
    <dbReference type="NCBI Taxonomy" id="759811"/>
    <lineage>
        <taxon>Bacteria</taxon>
        <taxon>Bacillati</taxon>
        <taxon>Bacillota</taxon>
        <taxon>Bacilli</taxon>
        <taxon>Bacillales</taxon>
        <taxon>Bacillaceae</taxon>
        <taxon>Lysinibacillus</taxon>
    </lineage>
</organism>
<sequence length="267" mass="29158">MMKNKFFLLMLVLVIGVLAACGAKENKDNSANSNADGATEQKQVLKVGTSADYAPFEYVDAAKGEDIIGFDIDLIKLVGEKIGVDMQVQDMDFNSLVPALQAGKIDVVISGMTPNPEREQVVDFTDKYNETEQVIIVKKESGIKKEADLAGKKIGVQTASIQENLGNNIAKKVDATVEGRTRIPEIIQDMMSKRLDAGVLEGGVAKGYLKTNDKLAAFPVEEQPEDFKAIAVPKGSDLKDKINKALKELADEGKIQELEEKWLEKVE</sequence>
<proteinExistence type="inferred from homology"/>
<dbReference type="InterPro" id="IPR001320">
    <property type="entry name" value="Iontro_rcpt_C"/>
</dbReference>
<dbReference type="EMBL" id="CP126101">
    <property type="protein sequence ID" value="WHY51820.1"/>
    <property type="molecule type" value="Genomic_DNA"/>
</dbReference>
<evidence type="ECO:0000256" key="5">
    <source>
        <dbReference type="ARBA" id="ARBA00023288"/>
    </source>
</evidence>
<evidence type="ECO:0000256" key="2">
    <source>
        <dbReference type="ARBA" id="ARBA00010333"/>
    </source>
</evidence>
<evidence type="ECO:0000259" key="8">
    <source>
        <dbReference type="SMART" id="SM00062"/>
    </source>
</evidence>
<comment type="similarity">
    <text evidence="2 6">Belongs to the bacterial solute-binding protein 3 family.</text>
</comment>
<dbReference type="Gene3D" id="3.40.190.10">
    <property type="entry name" value="Periplasmic binding protein-like II"/>
    <property type="match status" value="2"/>
</dbReference>
<dbReference type="PROSITE" id="PS51257">
    <property type="entry name" value="PROKAR_LIPOPROTEIN"/>
    <property type="match status" value="1"/>
</dbReference>
<dbReference type="PANTHER" id="PTHR35936:SF17">
    <property type="entry name" value="ARGININE-BINDING EXTRACELLULAR PROTEIN ARTP"/>
    <property type="match status" value="1"/>
</dbReference>
<feature type="domain" description="Solute-binding protein family 3/N-terminal" evidence="8">
    <location>
        <begin position="44"/>
        <end position="266"/>
    </location>
</feature>
<dbReference type="Proteomes" id="UP001178322">
    <property type="component" value="Chromosome"/>
</dbReference>
<dbReference type="InterPro" id="IPR001638">
    <property type="entry name" value="Solute-binding_3/MltF_N"/>
</dbReference>
<dbReference type="SMART" id="SM00079">
    <property type="entry name" value="PBPe"/>
    <property type="match status" value="1"/>
</dbReference>
<dbReference type="SUPFAM" id="SSF53850">
    <property type="entry name" value="Periplasmic binding protein-like II"/>
    <property type="match status" value="1"/>
</dbReference>
<evidence type="ECO:0000256" key="7">
    <source>
        <dbReference type="SAM" id="SignalP"/>
    </source>
</evidence>
<accession>A0AAX3WZD1</accession>
<dbReference type="AlphaFoldDB" id="A0AAX3WZD1"/>
<evidence type="ECO:0000256" key="1">
    <source>
        <dbReference type="ARBA" id="ARBA00004196"/>
    </source>
</evidence>
<feature type="chain" id="PRO_5043623707" evidence="7">
    <location>
        <begin position="20"/>
        <end position="267"/>
    </location>
</feature>
<keyword evidence="5" id="KW-0449">Lipoprotein</keyword>
<evidence type="ECO:0000313" key="11">
    <source>
        <dbReference type="Proteomes" id="UP001178322"/>
    </source>
</evidence>
<evidence type="ECO:0000256" key="4">
    <source>
        <dbReference type="ARBA" id="ARBA00023139"/>
    </source>
</evidence>
<evidence type="ECO:0000256" key="6">
    <source>
        <dbReference type="RuleBase" id="RU003744"/>
    </source>
</evidence>
<keyword evidence="4" id="KW-0564">Palmitate</keyword>
<dbReference type="GO" id="GO:0030313">
    <property type="term" value="C:cell envelope"/>
    <property type="evidence" value="ECO:0007669"/>
    <property type="project" value="UniProtKB-SubCell"/>
</dbReference>
<dbReference type="GO" id="GO:0015276">
    <property type="term" value="F:ligand-gated monoatomic ion channel activity"/>
    <property type="evidence" value="ECO:0007669"/>
    <property type="project" value="InterPro"/>
</dbReference>
<keyword evidence="3 7" id="KW-0732">Signal</keyword>